<dbReference type="Proteomes" id="UP001597018">
    <property type="component" value="Unassembled WGS sequence"/>
</dbReference>
<gene>
    <name evidence="2" type="ORF">ACFQ16_03050</name>
</gene>
<evidence type="ECO:0000256" key="1">
    <source>
        <dbReference type="SAM" id="MobiDB-lite"/>
    </source>
</evidence>
<sequence>MRRLVGKAVDEFGRLDVLVSNAGISEIGPNGRPRSARPSRTSRRHRFPAATPNEIGAAVRRQLSTARSGSSPRPSR</sequence>
<dbReference type="SUPFAM" id="SSF51735">
    <property type="entry name" value="NAD(P)-binding Rossmann-fold domains"/>
    <property type="match status" value="1"/>
</dbReference>
<feature type="compositionally biased region" description="Polar residues" evidence="1">
    <location>
        <begin position="62"/>
        <end position="76"/>
    </location>
</feature>
<name>A0ABW3FNX3_9PSEU</name>
<organism evidence="2 3">
    <name type="scientific">Saccharopolyspora rosea</name>
    <dbReference type="NCBI Taxonomy" id="524884"/>
    <lineage>
        <taxon>Bacteria</taxon>
        <taxon>Bacillati</taxon>
        <taxon>Actinomycetota</taxon>
        <taxon>Actinomycetes</taxon>
        <taxon>Pseudonocardiales</taxon>
        <taxon>Pseudonocardiaceae</taxon>
        <taxon>Saccharopolyspora</taxon>
    </lineage>
</organism>
<dbReference type="InterPro" id="IPR036291">
    <property type="entry name" value="NAD(P)-bd_dom_sf"/>
</dbReference>
<comment type="caution">
    <text evidence="2">The sequence shown here is derived from an EMBL/GenBank/DDBJ whole genome shotgun (WGS) entry which is preliminary data.</text>
</comment>
<dbReference type="EMBL" id="JBHTIW010000001">
    <property type="protein sequence ID" value="MFD0918710.1"/>
    <property type="molecule type" value="Genomic_DNA"/>
</dbReference>
<keyword evidence="3" id="KW-1185">Reference proteome</keyword>
<protein>
    <submittedName>
        <fullName evidence="2">Uncharacterized protein</fullName>
    </submittedName>
</protein>
<feature type="compositionally biased region" description="Basic residues" evidence="1">
    <location>
        <begin position="34"/>
        <end position="47"/>
    </location>
</feature>
<reference evidence="3" key="1">
    <citation type="journal article" date="2019" name="Int. J. Syst. Evol. Microbiol.">
        <title>The Global Catalogue of Microorganisms (GCM) 10K type strain sequencing project: providing services to taxonomists for standard genome sequencing and annotation.</title>
        <authorList>
            <consortium name="The Broad Institute Genomics Platform"/>
            <consortium name="The Broad Institute Genome Sequencing Center for Infectious Disease"/>
            <person name="Wu L."/>
            <person name="Ma J."/>
        </authorList>
    </citation>
    <scope>NUCLEOTIDE SEQUENCE [LARGE SCALE GENOMIC DNA]</scope>
    <source>
        <strain evidence="3">CCUG 56401</strain>
    </source>
</reference>
<accession>A0ABW3FNX3</accession>
<dbReference type="Gene3D" id="3.40.50.720">
    <property type="entry name" value="NAD(P)-binding Rossmann-like Domain"/>
    <property type="match status" value="1"/>
</dbReference>
<dbReference type="RefSeq" id="WP_380756486.1">
    <property type="nucleotide sequence ID" value="NZ_JBHTIW010000001.1"/>
</dbReference>
<proteinExistence type="predicted"/>
<evidence type="ECO:0000313" key="2">
    <source>
        <dbReference type="EMBL" id="MFD0918710.1"/>
    </source>
</evidence>
<feature type="region of interest" description="Disordered" evidence="1">
    <location>
        <begin position="24"/>
        <end position="76"/>
    </location>
</feature>
<evidence type="ECO:0000313" key="3">
    <source>
        <dbReference type="Proteomes" id="UP001597018"/>
    </source>
</evidence>